<evidence type="ECO:0000313" key="6">
    <source>
        <dbReference type="EMBL" id="MEQ2176281.1"/>
    </source>
</evidence>
<dbReference type="PANTHER" id="PTHR24100">
    <property type="entry name" value="BUTYROPHILIN"/>
    <property type="match status" value="1"/>
</dbReference>
<name>A0ABV0NXZ7_9TELE</name>
<reference evidence="6 7" key="1">
    <citation type="submission" date="2021-06" db="EMBL/GenBank/DDBJ databases">
        <authorList>
            <person name="Palmer J.M."/>
        </authorList>
    </citation>
    <scope>NUCLEOTIDE SEQUENCE [LARGE SCALE GENOMIC DNA]</scope>
    <source>
        <strain evidence="6 7">GA_2019</strain>
        <tissue evidence="6">Muscle</tissue>
    </source>
</reference>
<evidence type="ECO:0000313" key="7">
    <source>
        <dbReference type="Proteomes" id="UP001476798"/>
    </source>
</evidence>
<dbReference type="Pfam" id="PF07686">
    <property type="entry name" value="V-set"/>
    <property type="match status" value="1"/>
</dbReference>
<keyword evidence="7" id="KW-1185">Reference proteome</keyword>
<keyword evidence="4" id="KW-1133">Transmembrane helix</keyword>
<feature type="non-terminal residue" evidence="6">
    <location>
        <position position="1"/>
    </location>
</feature>
<comment type="subcellular location">
    <subcellularLocation>
        <location evidence="1">Membrane</location>
    </subcellularLocation>
</comment>
<dbReference type="SUPFAM" id="SSF48726">
    <property type="entry name" value="Immunoglobulin"/>
    <property type="match status" value="1"/>
</dbReference>
<protein>
    <recommendedName>
        <fullName evidence="5">Ig-like domain-containing protein</fullName>
    </recommendedName>
</protein>
<evidence type="ECO:0000256" key="1">
    <source>
        <dbReference type="ARBA" id="ARBA00004370"/>
    </source>
</evidence>
<proteinExistence type="predicted"/>
<keyword evidence="3" id="KW-0393">Immunoglobulin domain</keyword>
<accession>A0ABV0NXZ7</accession>
<feature type="transmembrane region" description="Helical" evidence="4">
    <location>
        <begin position="6"/>
        <end position="27"/>
    </location>
</feature>
<comment type="caution">
    <text evidence="6">The sequence shown here is derived from an EMBL/GenBank/DDBJ whole genome shotgun (WGS) entry which is preliminary data.</text>
</comment>
<dbReference type="Proteomes" id="UP001476798">
    <property type="component" value="Unassembled WGS sequence"/>
</dbReference>
<dbReference type="EMBL" id="JAHRIO010053250">
    <property type="protein sequence ID" value="MEQ2176281.1"/>
    <property type="molecule type" value="Genomic_DNA"/>
</dbReference>
<evidence type="ECO:0000256" key="2">
    <source>
        <dbReference type="ARBA" id="ARBA00023136"/>
    </source>
</evidence>
<dbReference type="Gene3D" id="2.60.40.10">
    <property type="entry name" value="Immunoglobulins"/>
    <property type="match status" value="1"/>
</dbReference>
<evidence type="ECO:0000256" key="3">
    <source>
        <dbReference type="ARBA" id="ARBA00023319"/>
    </source>
</evidence>
<dbReference type="InterPro" id="IPR007110">
    <property type="entry name" value="Ig-like_dom"/>
</dbReference>
<sequence length="143" mass="16111">IVSTWITVVLFLLVLLAVLAVSGGLLVHFRHHFMSASQDSLTATVGVYKWVQSVVLPCQYREELEELVTVKWSRLDLNPNIVHLRREGDDELAQNQVFRGRTSLILEAQDSGDFSLTLREPQPSDSGNYVCSIINDKEEILSD</sequence>
<evidence type="ECO:0000259" key="5">
    <source>
        <dbReference type="PROSITE" id="PS50835"/>
    </source>
</evidence>
<feature type="non-terminal residue" evidence="6">
    <location>
        <position position="143"/>
    </location>
</feature>
<gene>
    <name evidence="6" type="ORF">GOODEAATRI_026443</name>
</gene>
<dbReference type="InterPro" id="IPR036179">
    <property type="entry name" value="Ig-like_dom_sf"/>
</dbReference>
<keyword evidence="4" id="KW-0812">Transmembrane</keyword>
<keyword evidence="2 4" id="KW-0472">Membrane</keyword>
<feature type="domain" description="Ig-like" evidence="5">
    <location>
        <begin position="52"/>
        <end position="142"/>
    </location>
</feature>
<organism evidence="6 7">
    <name type="scientific">Goodea atripinnis</name>
    <dbReference type="NCBI Taxonomy" id="208336"/>
    <lineage>
        <taxon>Eukaryota</taxon>
        <taxon>Metazoa</taxon>
        <taxon>Chordata</taxon>
        <taxon>Craniata</taxon>
        <taxon>Vertebrata</taxon>
        <taxon>Euteleostomi</taxon>
        <taxon>Actinopterygii</taxon>
        <taxon>Neopterygii</taxon>
        <taxon>Teleostei</taxon>
        <taxon>Neoteleostei</taxon>
        <taxon>Acanthomorphata</taxon>
        <taxon>Ovalentaria</taxon>
        <taxon>Atherinomorphae</taxon>
        <taxon>Cyprinodontiformes</taxon>
        <taxon>Goodeidae</taxon>
        <taxon>Goodea</taxon>
    </lineage>
</organism>
<evidence type="ECO:0000256" key="4">
    <source>
        <dbReference type="SAM" id="Phobius"/>
    </source>
</evidence>
<dbReference type="InterPro" id="IPR013783">
    <property type="entry name" value="Ig-like_fold"/>
</dbReference>
<dbReference type="PROSITE" id="PS50835">
    <property type="entry name" value="IG_LIKE"/>
    <property type="match status" value="1"/>
</dbReference>
<dbReference type="SMART" id="SM00406">
    <property type="entry name" value="IGv"/>
    <property type="match status" value="1"/>
</dbReference>
<dbReference type="InterPro" id="IPR050504">
    <property type="entry name" value="IgSF_BTN/MOG"/>
</dbReference>
<dbReference type="InterPro" id="IPR013106">
    <property type="entry name" value="Ig_V-set"/>
</dbReference>